<keyword evidence="2" id="KW-1185">Reference proteome</keyword>
<sequence>MYSTIKCDSNDDVMYVISGERYVIIHLTYSKNLDSSYPHFILFQNAEDAFIYIENKCLQEYK</sequence>
<comment type="caution">
    <text evidence="1">The sequence shown here is derived from an EMBL/GenBank/DDBJ whole genome shotgun (WGS) entry which is preliminary data.</text>
</comment>
<evidence type="ECO:0000313" key="1">
    <source>
        <dbReference type="EMBL" id="GKX66194.1"/>
    </source>
</evidence>
<proteinExistence type="predicted"/>
<evidence type="ECO:0000313" key="2">
    <source>
        <dbReference type="Proteomes" id="UP001058074"/>
    </source>
</evidence>
<dbReference type="EMBL" id="BROD01000001">
    <property type="protein sequence ID" value="GKX66194.1"/>
    <property type="molecule type" value="Genomic_DNA"/>
</dbReference>
<accession>A0ACB5RAH0</accession>
<organism evidence="1 2">
    <name type="scientific">Inconstantimicrobium mannanitabidum</name>
    <dbReference type="NCBI Taxonomy" id="1604901"/>
    <lineage>
        <taxon>Bacteria</taxon>
        <taxon>Bacillati</taxon>
        <taxon>Bacillota</taxon>
        <taxon>Clostridia</taxon>
        <taxon>Eubacteriales</taxon>
        <taxon>Clostridiaceae</taxon>
        <taxon>Inconstantimicrobium</taxon>
    </lineage>
</organism>
<protein>
    <submittedName>
        <fullName evidence="1">Uncharacterized protein</fullName>
    </submittedName>
</protein>
<dbReference type="Proteomes" id="UP001058074">
    <property type="component" value="Unassembled WGS sequence"/>
</dbReference>
<gene>
    <name evidence="1" type="ORF">rsdtw13_14520</name>
</gene>
<reference evidence="1" key="1">
    <citation type="journal article" date="2025" name="Int. J. Syst. Evol. Microbiol.">
        <title>Inconstantimicrobium mannanitabidum sp. nov., a novel member of the family Clostridiaceae isolated from anoxic soil under the treatment of reductive soil disinfestation.</title>
        <authorList>
            <person name="Ueki A."/>
            <person name="Tonouchi A."/>
            <person name="Honma S."/>
            <person name="Kaku N."/>
            <person name="Ueki K."/>
        </authorList>
    </citation>
    <scope>NUCLEOTIDE SEQUENCE</scope>
    <source>
        <strain evidence="1">TW13</strain>
    </source>
</reference>
<name>A0ACB5RAH0_9CLOT</name>